<accession>A0ABY8F331</accession>
<dbReference type="Gene3D" id="3.20.20.70">
    <property type="entry name" value="Aldolase class I"/>
    <property type="match status" value="1"/>
</dbReference>
<dbReference type="PANTHER" id="PTHR12128:SF67">
    <property type="entry name" value="BLR3884 PROTEIN"/>
    <property type="match status" value="1"/>
</dbReference>
<name>A0ABY8F331_9HYPH</name>
<dbReference type="InterPro" id="IPR013785">
    <property type="entry name" value="Aldolase_TIM"/>
</dbReference>
<dbReference type="SUPFAM" id="SSF51569">
    <property type="entry name" value="Aldolase"/>
    <property type="match status" value="1"/>
</dbReference>
<proteinExistence type="predicted"/>
<dbReference type="Proteomes" id="UP001209803">
    <property type="component" value="Chromosome"/>
</dbReference>
<dbReference type="Pfam" id="PF00701">
    <property type="entry name" value="DHDPS"/>
    <property type="match status" value="1"/>
</dbReference>
<reference evidence="2 3" key="1">
    <citation type="submission" date="2023-03" db="EMBL/GenBank/DDBJ databases">
        <title>Roseibium porphyridii sp. nov. and Roseibium rhodosorbium sp. nov. isolated from marine algae, Porphyridium cruentum and Rhodosorus marinus, respectively.</title>
        <authorList>
            <person name="Lee M.W."/>
            <person name="Choi B.J."/>
            <person name="Lee J.K."/>
            <person name="Choi D.G."/>
            <person name="Baek J.H."/>
            <person name="Bayburt H."/>
            <person name="Kim J.M."/>
            <person name="Han D.M."/>
            <person name="Kim K.H."/>
            <person name="Jeon C.O."/>
        </authorList>
    </citation>
    <scope>NUCLEOTIDE SEQUENCE [LARGE SCALE GENOMIC DNA]</scope>
    <source>
        <strain evidence="2 3">KMA01</strain>
    </source>
</reference>
<dbReference type="InterPro" id="IPR002220">
    <property type="entry name" value="DapA-like"/>
</dbReference>
<keyword evidence="1" id="KW-0456">Lyase</keyword>
<dbReference type="PANTHER" id="PTHR12128">
    <property type="entry name" value="DIHYDRODIPICOLINATE SYNTHASE"/>
    <property type="match status" value="1"/>
</dbReference>
<organism evidence="2 3">
    <name type="scientific">Roseibium porphyridii</name>
    <dbReference type="NCBI Taxonomy" id="2866279"/>
    <lineage>
        <taxon>Bacteria</taxon>
        <taxon>Pseudomonadati</taxon>
        <taxon>Pseudomonadota</taxon>
        <taxon>Alphaproteobacteria</taxon>
        <taxon>Hyphomicrobiales</taxon>
        <taxon>Stappiaceae</taxon>
        <taxon>Roseibium</taxon>
    </lineage>
</organism>
<evidence type="ECO:0000256" key="1">
    <source>
        <dbReference type="ARBA" id="ARBA00023239"/>
    </source>
</evidence>
<gene>
    <name evidence="2" type="ORF">K1718_24125</name>
</gene>
<keyword evidence="3" id="KW-1185">Reference proteome</keyword>
<dbReference type="RefSeq" id="WP_265680559.1">
    <property type="nucleotide sequence ID" value="NZ_CP120863.1"/>
</dbReference>
<dbReference type="SMART" id="SM01130">
    <property type="entry name" value="DHDPS"/>
    <property type="match status" value="1"/>
</dbReference>
<evidence type="ECO:0000313" key="3">
    <source>
        <dbReference type="Proteomes" id="UP001209803"/>
    </source>
</evidence>
<protein>
    <submittedName>
        <fullName evidence="2">Dihydrodipicolinate synthase family protein</fullName>
    </submittedName>
</protein>
<evidence type="ECO:0000313" key="2">
    <source>
        <dbReference type="EMBL" id="WFE89209.1"/>
    </source>
</evidence>
<dbReference type="CDD" id="cd00408">
    <property type="entry name" value="DHDPS-like"/>
    <property type="match status" value="1"/>
</dbReference>
<sequence length="293" mass="31282">MQGVIAAVPTPVDSGLKPLKAPFLEHCKWALENGCDGLNILGSTGEANSFDVSSRSQIMAWAAEAVPHTKLMVGTGTPSLAETIGLTIKADDLGYPVALVLPPYYYKPLSNLGLKAWYLALHEALGERSIQIYFYNFPQMTGLTLPVEMIAELALNLPDRFTGIKDSSGDLAYCRAIVAAAPSLKVFPSSETALQTAGDDGFAGCISASVNVTAPLAAQVWADRAKPSETVCTEIARQRGLIAGPALIPTIKYLVAERSGNLQWQRVLPPFVALDAKTGQDLHQELNRSASDL</sequence>
<dbReference type="EMBL" id="CP120863">
    <property type="protein sequence ID" value="WFE89209.1"/>
    <property type="molecule type" value="Genomic_DNA"/>
</dbReference>
<dbReference type="PRINTS" id="PR00146">
    <property type="entry name" value="DHPICSNTHASE"/>
</dbReference>